<comment type="caution">
    <text evidence="6">The sequence shown here is derived from an EMBL/GenBank/DDBJ whole genome shotgun (WGS) entry which is preliminary data.</text>
</comment>
<accession>A0ABT2VL14</accession>
<keyword evidence="7" id="KW-1185">Reference proteome</keyword>
<dbReference type="InterPro" id="IPR043131">
    <property type="entry name" value="BCAT-like_N"/>
</dbReference>
<dbReference type="SUPFAM" id="SSF56752">
    <property type="entry name" value="D-aminoacid aminotransferase-like PLP-dependent enzymes"/>
    <property type="match status" value="1"/>
</dbReference>
<proteinExistence type="inferred from homology"/>
<dbReference type="InterPro" id="IPR050571">
    <property type="entry name" value="Class-IV_PLP-Dep_Aminotrnsfr"/>
</dbReference>
<dbReference type="EMBL" id="JAOTJC010000006">
    <property type="protein sequence ID" value="MCU7553996.1"/>
    <property type="molecule type" value="Genomic_DNA"/>
</dbReference>
<dbReference type="InterPro" id="IPR036038">
    <property type="entry name" value="Aminotransferase-like"/>
</dbReference>
<dbReference type="PANTHER" id="PTHR42743">
    <property type="entry name" value="AMINO-ACID AMINOTRANSFERASE"/>
    <property type="match status" value="1"/>
</dbReference>
<evidence type="ECO:0000256" key="5">
    <source>
        <dbReference type="RuleBase" id="RU004516"/>
    </source>
</evidence>
<dbReference type="Gene3D" id="3.20.10.10">
    <property type="entry name" value="D-amino Acid Aminotransferase, subunit A, domain 2"/>
    <property type="match status" value="1"/>
</dbReference>
<dbReference type="PANTHER" id="PTHR42743:SF10">
    <property type="entry name" value="D-ALANINE AMINOTRANSFERASE"/>
    <property type="match status" value="1"/>
</dbReference>
<name>A0ABT2VL14_9ALTE</name>
<dbReference type="Pfam" id="PF01063">
    <property type="entry name" value="Aminotran_4"/>
    <property type="match status" value="1"/>
</dbReference>
<gene>
    <name evidence="6" type="ORF">OCL06_05230</name>
</gene>
<comment type="cofactor">
    <cofactor evidence="1 5">
        <name>pyridoxal 5'-phosphate</name>
        <dbReference type="ChEBI" id="CHEBI:597326"/>
    </cofactor>
</comment>
<organism evidence="6 7">
    <name type="scientific">Alteromonas salexigens</name>
    <dbReference type="NCBI Taxonomy" id="2982530"/>
    <lineage>
        <taxon>Bacteria</taxon>
        <taxon>Pseudomonadati</taxon>
        <taxon>Pseudomonadota</taxon>
        <taxon>Gammaproteobacteria</taxon>
        <taxon>Alteromonadales</taxon>
        <taxon>Alteromonadaceae</taxon>
        <taxon>Alteromonas/Salinimonas group</taxon>
        <taxon>Alteromonas</taxon>
    </lineage>
</organism>
<dbReference type="GO" id="GO:0008483">
    <property type="term" value="F:transaminase activity"/>
    <property type="evidence" value="ECO:0007669"/>
    <property type="project" value="UniProtKB-KW"/>
</dbReference>
<dbReference type="Gene3D" id="3.30.470.10">
    <property type="match status" value="1"/>
</dbReference>
<evidence type="ECO:0000313" key="6">
    <source>
        <dbReference type="EMBL" id="MCU7553996.1"/>
    </source>
</evidence>
<dbReference type="InterPro" id="IPR018300">
    <property type="entry name" value="Aminotrans_IV_CS"/>
</dbReference>
<sequence length="288" mass="31870">MTIAYLNGDYLPVTEARISPLDRGFLFGDGIYEVIPCHQGKTIGFSAHMDRMGEGLEALEIASGMSAEDWLEVVNQLLQQNATFIPSGYIGIYLHVSRGTDTRRFHAYPKDLSPTLFAFAFELANPPKCDRDEVKGLRVALAQDRRWQRCNIKSTSLLGNVMHYQHSYQSGLDETILFNAGEEVTEASSCNVFAVINGEVVTPSLDHQLLPGITRKITLQALQTANIPHRERPLTVTELKQADEVWLTSASKEISPVTEIQGQPVGNGKAGPVWYEALTAFNTIKFSA</sequence>
<dbReference type="RefSeq" id="WP_262992688.1">
    <property type="nucleotide sequence ID" value="NZ_JAOTJC010000006.1"/>
</dbReference>
<keyword evidence="6" id="KW-0808">Transferase</keyword>
<dbReference type="PROSITE" id="PS00770">
    <property type="entry name" value="AA_TRANSFER_CLASS_4"/>
    <property type="match status" value="1"/>
</dbReference>
<protein>
    <submittedName>
        <fullName evidence="6">Aminotransferase class IV</fullName>
    </submittedName>
</protein>
<dbReference type="InterPro" id="IPR001544">
    <property type="entry name" value="Aminotrans_IV"/>
</dbReference>
<comment type="similarity">
    <text evidence="2 4">Belongs to the class-IV pyridoxal-phosphate-dependent aminotransferase family.</text>
</comment>
<reference evidence="7" key="1">
    <citation type="submission" date="2023-07" db="EMBL/GenBank/DDBJ databases">
        <title>Study on multiphase classification of strain Alteromonas salexigens isolated from the Yellow Sea.</title>
        <authorList>
            <person name="Sun L."/>
        </authorList>
    </citation>
    <scope>NUCLEOTIDE SEQUENCE [LARGE SCALE GENOMIC DNA]</scope>
    <source>
        <strain evidence="7">ASW11-19</strain>
    </source>
</reference>
<evidence type="ECO:0000256" key="1">
    <source>
        <dbReference type="ARBA" id="ARBA00001933"/>
    </source>
</evidence>
<keyword evidence="3 5" id="KW-0663">Pyridoxal phosphate</keyword>
<dbReference type="InterPro" id="IPR043132">
    <property type="entry name" value="BCAT-like_C"/>
</dbReference>
<evidence type="ECO:0000256" key="2">
    <source>
        <dbReference type="ARBA" id="ARBA00009320"/>
    </source>
</evidence>
<dbReference type="Proteomes" id="UP001209257">
    <property type="component" value="Unassembled WGS sequence"/>
</dbReference>
<evidence type="ECO:0000313" key="7">
    <source>
        <dbReference type="Proteomes" id="UP001209257"/>
    </source>
</evidence>
<evidence type="ECO:0000256" key="4">
    <source>
        <dbReference type="RuleBase" id="RU004106"/>
    </source>
</evidence>
<evidence type="ECO:0000256" key="3">
    <source>
        <dbReference type="ARBA" id="ARBA00022898"/>
    </source>
</evidence>
<keyword evidence="6" id="KW-0032">Aminotransferase</keyword>